<protein>
    <submittedName>
        <fullName evidence="1">Uncharacterized protein</fullName>
    </submittedName>
</protein>
<name>A0AAE0MKI3_9PEZI</name>
<organism evidence="1 2">
    <name type="scientific">Cercophora scortea</name>
    <dbReference type="NCBI Taxonomy" id="314031"/>
    <lineage>
        <taxon>Eukaryota</taxon>
        <taxon>Fungi</taxon>
        <taxon>Dikarya</taxon>
        <taxon>Ascomycota</taxon>
        <taxon>Pezizomycotina</taxon>
        <taxon>Sordariomycetes</taxon>
        <taxon>Sordariomycetidae</taxon>
        <taxon>Sordariales</taxon>
        <taxon>Lasiosphaeriaceae</taxon>
        <taxon>Cercophora</taxon>
    </lineage>
</organism>
<reference evidence="1" key="1">
    <citation type="journal article" date="2023" name="Mol. Phylogenet. Evol.">
        <title>Genome-scale phylogeny and comparative genomics of the fungal order Sordariales.</title>
        <authorList>
            <person name="Hensen N."/>
            <person name="Bonometti L."/>
            <person name="Westerberg I."/>
            <person name="Brannstrom I.O."/>
            <person name="Guillou S."/>
            <person name="Cros-Aarteil S."/>
            <person name="Calhoun S."/>
            <person name="Haridas S."/>
            <person name="Kuo A."/>
            <person name="Mondo S."/>
            <person name="Pangilinan J."/>
            <person name="Riley R."/>
            <person name="LaButti K."/>
            <person name="Andreopoulos B."/>
            <person name="Lipzen A."/>
            <person name="Chen C."/>
            <person name="Yan M."/>
            <person name="Daum C."/>
            <person name="Ng V."/>
            <person name="Clum A."/>
            <person name="Steindorff A."/>
            <person name="Ohm R.A."/>
            <person name="Martin F."/>
            <person name="Silar P."/>
            <person name="Natvig D.O."/>
            <person name="Lalanne C."/>
            <person name="Gautier V."/>
            <person name="Ament-Velasquez S.L."/>
            <person name="Kruys A."/>
            <person name="Hutchinson M.I."/>
            <person name="Powell A.J."/>
            <person name="Barry K."/>
            <person name="Miller A.N."/>
            <person name="Grigoriev I.V."/>
            <person name="Debuchy R."/>
            <person name="Gladieux P."/>
            <person name="Hiltunen Thoren M."/>
            <person name="Johannesson H."/>
        </authorList>
    </citation>
    <scope>NUCLEOTIDE SEQUENCE</scope>
    <source>
        <strain evidence="1">SMH4131-1</strain>
    </source>
</reference>
<dbReference type="AlphaFoldDB" id="A0AAE0MKI3"/>
<dbReference type="Proteomes" id="UP001286456">
    <property type="component" value="Unassembled WGS sequence"/>
</dbReference>
<proteinExistence type="predicted"/>
<keyword evidence="2" id="KW-1185">Reference proteome</keyword>
<dbReference type="EMBL" id="JAUEPO010000001">
    <property type="protein sequence ID" value="KAK3335837.1"/>
    <property type="molecule type" value="Genomic_DNA"/>
</dbReference>
<comment type="caution">
    <text evidence="1">The sequence shown here is derived from an EMBL/GenBank/DDBJ whole genome shotgun (WGS) entry which is preliminary data.</text>
</comment>
<gene>
    <name evidence="1" type="ORF">B0T19DRAFT_407648</name>
</gene>
<evidence type="ECO:0000313" key="1">
    <source>
        <dbReference type="EMBL" id="KAK3335837.1"/>
    </source>
</evidence>
<sequence length="136" mass="15263">MSSSSSPGVWVWAYGTRKSLSNRLVTYLALCSFQLRRCLASQSLVSCYLRCPLALLGVCGINFDCFLWSRLRGCGPLENDAEYEKGKGMTGCFNGWKGMACRAGRLSHFFVCFTQIRRSIFHSLDIHTGGVCRFCY</sequence>
<accession>A0AAE0MKI3</accession>
<evidence type="ECO:0000313" key="2">
    <source>
        <dbReference type="Proteomes" id="UP001286456"/>
    </source>
</evidence>
<reference evidence="1" key="2">
    <citation type="submission" date="2023-06" db="EMBL/GenBank/DDBJ databases">
        <authorList>
            <consortium name="Lawrence Berkeley National Laboratory"/>
            <person name="Haridas S."/>
            <person name="Hensen N."/>
            <person name="Bonometti L."/>
            <person name="Westerberg I."/>
            <person name="Brannstrom I.O."/>
            <person name="Guillou S."/>
            <person name="Cros-Aarteil S."/>
            <person name="Calhoun S."/>
            <person name="Kuo A."/>
            <person name="Mondo S."/>
            <person name="Pangilinan J."/>
            <person name="Riley R."/>
            <person name="Labutti K."/>
            <person name="Andreopoulos B."/>
            <person name="Lipzen A."/>
            <person name="Chen C."/>
            <person name="Yanf M."/>
            <person name="Daum C."/>
            <person name="Ng V."/>
            <person name="Clum A."/>
            <person name="Steindorff A."/>
            <person name="Ohm R."/>
            <person name="Martin F."/>
            <person name="Silar P."/>
            <person name="Natvig D."/>
            <person name="Lalanne C."/>
            <person name="Gautier V."/>
            <person name="Ament-Velasquez S.L."/>
            <person name="Kruys A."/>
            <person name="Hutchinson M.I."/>
            <person name="Powell A.J."/>
            <person name="Barry K."/>
            <person name="Miller A.N."/>
            <person name="Grigoriev I.V."/>
            <person name="Debuchy R."/>
            <person name="Gladieux P."/>
            <person name="Thoren M.H."/>
            <person name="Johannesson H."/>
        </authorList>
    </citation>
    <scope>NUCLEOTIDE SEQUENCE</scope>
    <source>
        <strain evidence="1">SMH4131-1</strain>
    </source>
</reference>